<feature type="compositionally biased region" description="Low complexity" evidence="1">
    <location>
        <begin position="1"/>
        <end position="15"/>
    </location>
</feature>
<dbReference type="AlphaFoldDB" id="A0A316ZAQ3"/>
<reference evidence="2 3" key="1">
    <citation type="journal article" date="2018" name="Mol. Biol. Evol.">
        <title>Broad Genomic Sampling Reveals a Smut Pathogenic Ancestry of the Fungal Clade Ustilaginomycotina.</title>
        <authorList>
            <person name="Kijpornyongpan T."/>
            <person name="Mondo S.J."/>
            <person name="Barry K."/>
            <person name="Sandor L."/>
            <person name="Lee J."/>
            <person name="Lipzen A."/>
            <person name="Pangilinan J."/>
            <person name="LaButti K."/>
            <person name="Hainaut M."/>
            <person name="Henrissat B."/>
            <person name="Grigoriev I.V."/>
            <person name="Spatafora J.W."/>
            <person name="Aime M.C."/>
        </authorList>
    </citation>
    <scope>NUCLEOTIDE SEQUENCE [LARGE SCALE GENOMIC DNA]</scope>
    <source>
        <strain evidence="2 3">MCA 4186</strain>
    </source>
</reference>
<evidence type="ECO:0000313" key="3">
    <source>
        <dbReference type="Proteomes" id="UP000245946"/>
    </source>
</evidence>
<feature type="region of interest" description="Disordered" evidence="1">
    <location>
        <begin position="1"/>
        <end position="20"/>
    </location>
</feature>
<proteinExistence type="predicted"/>
<accession>A0A316ZAQ3</accession>
<keyword evidence="3" id="KW-1185">Reference proteome</keyword>
<protein>
    <submittedName>
        <fullName evidence="2">Uncharacterized protein</fullName>
    </submittedName>
</protein>
<evidence type="ECO:0000256" key="1">
    <source>
        <dbReference type="SAM" id="MobiDB-lite"/>
    </source>
</evidence>
<organism evidence="2 3">
    <name type="scientific">Tilletiopsis washingtonensis</name>
    <dbReference type="NCBI Taxonomy" id="58919"/>
    <lineage>
        <taxon>Eukaryota</taxon>
        <taxon>Fungi</taxon>
        <taxon>Dikarya</taxon>
        <taxon>Basidiomycota</taxon>
        <taxon>Ustilaginomycotina</taxon>
        <taxon>Exobasidiomycetes</taxon>
        <taxon>Entylomatales</taxon>
        <taxon>Entylomatales incertae sedis</taxon>
        <taxon>Tilletiopsis</taxon>
    </lineage>
</organism>
<dbReference type="GeneID" id="37269841"/>
<sequence>MTHAAPRPAVVGPARRPSEDLQRAACCLGRFSEAAPEIAASSQQPAQYRHQQQATAAARGRRAPLESSSARKRASSVIMNGPPRHVHGMAP</sequence>
<dbReference type="RefSeq" id="XP_025598383.1">
    <property type="nucleotide sequence ID" value="XM_025742297.1"/>
</dbReference>
<evidence type="ECO:0000313" key="2">
    <source>
        <dbReference type="EMBL" id="PWN98104.1"/>
    </source>
</evidence>
<dbReference type="EMBL" id="KZ819292">
    <property type="protein sequence ID" value="PWN98104.1"/>
    <property type="molecule type" value="Genomic_DNA"/>
</dbReference>
<gene>
    <name evidence="2" type="ORF">FA09DRAFT_329737</name>
</gene>
<feature type="compositionally biased region" description="Low complexity" evidence="1">
    <location>
        <begin position="43"/>
        <end position="58"/>
    </location>
</feature>
<dbReference type="Proteomes" id="UP000245946">
    <property type="component" value="Unassembled WGS sequence"/>
</dbReference>
<name>A0A316ZAQ3_9BASI</name>
<feature type="region of interest" description="Disordered" evidence="1">
    <location>
        <begin position="38"/>
        <end position="91"/>
    </location>
</feature>